<accession>A0AAE1UG43</accession>
<evidence type="ECO:0000313" key="3">
    <source>
        <dbReference type="EMBL" id="KAK4317945.1"/>
    </source>
</evidence>
<protein>
    <recommendedName>
        <fullName evidence="5">Transmembrane protein</fullName>
    </recommendedName>
</protein>
<name>A0AAE1UG43_9EUCA</name>
<gene>
    <name evidence="3" type="ORF">Pmani_011026</name>
</gene>
<evidence type="ECO:0008006" key="5">
    <source>
        <dbReference type="Google" id="ProtNLM"/>
    </source>
</evidence>
<comment type="caution">
    <text evidence="3">The sequence shown here is derived from an EMBL/GenBank/DDBJ whole genome shotgun (WGS) entry which is preliminary data.</text>
</comment>
<dbReference type="EMBL" id="JAWZYT010000879">
    <property type="protein sequence ID" value="KAK4317945.1"/>
    <property type="molecule type" value="Genomic_DNA"/>
</dbReference>
<sequence>MSVDRVFGNGRIQPQGLAGDTTIDDREKPFAPSTVIPSGLLFLILLLVLAFVSSLVFSPPSFSLVFFLFFVLSRLF</sequence>
<keyword evidence="2" id="KW-0472">Membrane</keyword>
<evidence type="ECO:0000256" key="1">
    <source>
        <dbReference type="SAM" id="MobiDB-lite"/>
    </source>
</evidence>
<keyword evidence="2" id="KW-1133">Transmembrane helix</keyword>
<dbReference type="Proteomes" id="UP001292094">
    <property type="component" value="Unassembled WGS sequence"/>
</dbReference>
<keyword evidence="4" id="KW-1185">Reference proteome</keyword>
<reference evidence="3" key="1">
    <citation type="submission" date="2023-11" db="EMBL/GenBank/DDBJ databases">
        <title>Genome assemblies of two species of porcelain crab, Petrolisthes cinctipes and Petrolisthes manimaculis (Anomura: Porcellanidae).</title>
        <authorList>
            <person name="Angst P."/>
        </authorList>
    </citation>
    <scope>NUCLEOTIDE SEQUENCE</scope>
    <source>
        <strain evidence="3">PB745_02</strain>
        <tissue evidence="3">Gill</tissue>
    </source>
</reference>
<evidence type="ECO:0000313" key="4">
    <source>
        <dbReference type="Proteomes" id="UP001292094"/>
    </source>
</evidence>
<keyword evidence="2" id="KW-0812">Transmembrane</keyword>
<feature type="region of interest" description="Disordered" evidence="1">
    <location>
        <begin position="1"/>
        <end position="25"/>
    </location>
</feature>
<evidence type="ECO:0000256" key="2">
    <source>
        <dbReference type="SAM" id="Phobius"/>
    </source>
</evidence>
<feature type="transmembrane region" description="Helical" evidence="2">
    <location>
        <begin position="39"/>
        <end position="72"/>
    </location>
</feature>
<organism evidence="3 4">
    <name type="scientific">Petrolisthes manimaculis</name>
    <dbReference type="NCBI Taxonomy" id="1843537"/>
    <lineage>
        <taxon>Eukaryota</taxon>
        <taxon>Metazoa</taxon>
        <taxon>Ecdysozoa</taxon>
        <taxon>Arthropoda</taxon>
        <taxon>Crustacea</taxon>
        <taxon>Multicrustacea</taxon>
        <taxon>Malacostraca</taxon>
        <taxon>Eumalacostraca</taxon>
        <taxon>Eucarida</taxon>
        <taxon>Decapoda</taxon>
        <taxon>Pleocyemata</taxon>
        <taxon>Anomura</taxon>
        <taxon>Galatheoidea</taxon>
        <taxon>Porcellanidae</taxon>
        <taxon>Petrolisthes</taxon>
    </lineage>
</organism>
<dbReference type="AlphaFoldDB" id="A0AAE1UG43"/>
<proteinExistence type="predicted"/>